<feature type="domain" description="Toxin SymE-like" evidence="1">
    <location>
        <begin position="26"/>
        <end position="61"/>
    </location>
</feature>
<protein>
    <submittedName>
        <fullName evidence="2">Type I addiction module toxin, SymE family</fullName>
    </submittedName>
</protein>
<name>A0A4R4KCI9_9BACT</name>
<dbReference type="GO" id="GO:0016070">
    <property type="term" value="P:RNA metabolic process"/>
    <property type="evidence" value="ECO:0007669"/>
    <property type="project" value="InterPro"/>
</dbReference>
<evidence type="ECO:0000259" key="1">
    <source>
        <dbReference type="Pfam" id="PF08845"/>
    </source>
</evidence>
<evidence type="ECO:0000313" key="2">
    <source>
        <dbReference type="EMBL" id="TDB64406.1"/>
    </source>
</evidence>
<proteinExistence type="predicted"/>
<dbReference type="Pfam" id="PF08845">
    <property type="entry name" value="SymE_toxin"/>
    <property type="match status" value="1"/>
</dbReference>
<comment type="caution">
    <text evidence="2">The sequence shown here is derived from an EMBL/GenBank/DDBJ whole genome shotgun (WGS) entry which is preliminary data.</text>
</comment>
<dbReference type="InterPro" id="IPR014944">
    <property type="entry name" value="Toxin_SymE-like"/>
</dbReference>
<organism evidence="2 3">
    <name type="scientific">Arundinibacter roseus</name>
    <dbReference type="NCBI Taxonomy" id="2070510"/>
    <lineage>
        <taxon>Bacteria</taxon>
        <taxon>Pseudomonadati</taxon>
        <taxon>Bacteroidota</taxon>
        <taxon>Cytophagia</taxon>
        <taxon>Cytophagales</taxon>
        <taxon>Spirosomataceae</taxon>
        <taxon>Arundinibacter</taxon>
    </lineage>
</organism>
<evidence type="ECO:0000313" key="3">
    <source>
        <dbReference type="Proteomes" id="UP000295706"/>
    </source>
</evidence>
<dbReference type="GO" id="GO:0005737">
    <property type="term" value="C:cytoplasm"/>
    <property type="evidence" value="ECO:0007669"/>
    <property type="project" value="InterPro"/>
</dbReference>
<keyword evidence="3" id="KW-1185">Reference proteome</keyword>
<dbReference type="GO" id="GO:0003723">
    <property type="term" value="F:RNA binding"/>
    <property type="evidence" value="ECO:0007669"/>
    <property type="project" value="InterPro"/>
</dbReference>
<dbReference type="RefSeq" id="WP_132117928.1">
    <property type="nucleotide sequence ID" value="NZ_SMJU01000007.1"/>
</dbReference>
<dbReference type="AlphaFoldDB" id="A0A4R4KCI9"/>
<reference evidence="2 3" key="1">
    <citation type="submission" date="2019-02" db="EMBL/GenBank/DDBJ databases">
        <title>Arundinibacter roseus gen. nov., sp. nov., a new member of the family Cytophagaceae.</title>
        <authorList>
            <person name="Szuroczki S."/>
            <person name="Khayer B."/>
            <person name="Sproer C."/>
            <person name="Toumi M."/>
            <person name="Szabo A."/>
            <person name="Felfoldi T."/>
            <person name="Schumann P."/>
            <person name="Toth E."/>
        </authorList>
    </citation>
    <scope>NUCLEOTIDE SEQUENCE [LARGE SCALE GENOMIC DNA]</scope>
    <source>
        <strain evidence="2 3">DMA-k-7a</strain>
    </source>
</reference>
<dbReference type="Proteomes" id="UP000295706">
    <property type="component" value="Unassembled WGS sequence"/>
</dbReference>
<sequence length="62" mass="7069">MSKVAQKITKRKVGSKYCRRIRNRAVWAPSLNLAGIWMRDAGFKIGERVDVIVVKGKIIIQN</sequence>
<gene>
    <name evidence="2" type="ORF">EZE20_12035</name>
</gene>
<accession>A0A4R4KCI9</accession>
<dbReference type="EMBL" id="SMJU01000007">
    <property type="protein sequence ID" value="TDB64406.1"/>
    <property type="molecule type" value="Genomic_DNA"/>
</dbReference>
<dbReference type="OrthoDB" id="9803936at2"/>
<dbReference type="GO" id="GO:0016788">
    <property type="term" value="F:hydrolase activity, acting on ester bonds"/>
    <property type="evidence" value="ECO:0007669"/>
    <property type="project" value="InterPro"/>
</dbReference>